<protein>
    <submittedName>
        <fullName evidence="8">Cytochrome c4</fullName>
    </submittedName>
</protein>
<dbReference type="PANTHER" id="PTHR33751">
    <property type="entry name" value="CBB3-TYPE CYTOCHROME C OXIDASE SUBUNIT FIXP"/>
    <property type="match status" value="1"/>
</dbReference>
<comment type="caution">
    <text evidence="8">The sequence shown here is derived from an EMBL/GenBank/DDBJ whole genome shotgun (WGS) entry which is preliminary data.</text>
</comment>
<keyword evidence="1" id="KW-0813">Transport</keyword>
<keyword evidence="4" id="KW-0249">Electron transport</keyword>
<dbReference type="Pfam" id="PF13442">
    <property type="entry name" value="Cytochrome_CBB3"/>
    <property type="match status" value="1"/>
</dbReference>
<dbReference type="RefSeq" id="WP_146391603.1">
    <property type="nucleotide sequence ID" value="NZ_SJPK01000005.1"/>
</dbReference>
<feature type="domain" description="Cytochrome c" evidence="7">
    <location>
        <begin position="162"/>
        <end position="254"/>
    </location>
</feature>
<dbReference type="PROSITE" id="PS51007">
    <property type="entry name" value="CYTC"/>
    <property type="match status" value="3"/>
</dbReference>
<keyword evidence="2 6" id="KW-0349">Heme</keyword>
<evidence type="ECO:0000259" key="7">
    <source>
        <dbReference type="PROSITE" id="PS51007"/>
    </source>
</evidence>
<dbReference type="AlphaFoldDB" id="A0A5C5XYB7"/>
<evidence type="ECO:0000256" key="1">
    <source>
        <dbReference type="ARBA" id="ARBA00022448"/>
    </source>
</evidence>
<keyword evidence="9" id="KW-1185">Reference proteome</keyword>
<evidence type="ECO:0000313" key="9">
    <source>
        <dbReference type="Proteomes" id="UP000318053"/>
    </source>
</evidence>
<dbReference type="GO" id="GO:0046872">
    <property type="term" value="F:metal ion binding"/>
    <property type="evidence" value="ECO:0007669"/>
    <property type="project" value="UniProtKB-KW"/>
</dbReference>
<dbReference type="GO" id="GO:0020037">
    <property type="term" value="F:heme binding"/>
    <property type="evidence" value="ECO:0007669"/>
    <property type="project" value="InterPro"/>
</dbReference>
<organism evidence="8 9">
    <name type="scientific">Allorhodopirellula solitaria</name>
    <dbReference type="NCBI Taxonomy" id="2527987"/>
    <lineage>
        <taxon>Bacteria</taxon>
        <taxon>Pseudomonadati</taxon>
        <taxon>Planctomycetota</taxon>
        <taxon>Planctomycetia</taxon>
        <taxon>Pirellulales</taxon>
        <taxon>Pirellulaceae</taxon>
        <taxon>Allorhodopirellula</taxon>
    </lineage>
</organism>
<evidence type="ECO:0000256" key="4">
    <source>
        <dbReference type="ARBA" id="ARBA00022982"/>
    </source>
</evidence>
<evidence type="ECO:0000313" key="8">
    <source>
        <dbReference type="EMBL" id="TWT66512.1"/>
    </source>
</evidence>
<dbReference type="InterPro" id="IPR036909">
    <property type="entry name" value="Cyt_c-like_dom_sf"/>
</dbReference>
<dbReference type="PANTHER" id="PTHR33751:SF9">
    <property type="entry name" value="CYTOCHROME C4"/>
    <property type="match status" value="1"/>
</dbReference>
<keyword evidence="5 6" id="KW-0408">Iron</keyword>
<dbReference type="InterPro" id="IPR050597">
    <property type="entry name" value="Cytochrome_c_Oxidase_Subunit"/>
</dbReference>
<dbReference type="Pfam" id="PF00034">
    <property type="entry name" value="Cytochrom_C"/>
    <property type="match status" value="1"/>
</dbReference>
<sequence>MKRRLKELAILLTGLGILGVIVLVSGIVPIKASSGHWPITRWILDFASNRSVGLHSSRIEVPPLDEPGMIRLGAATFDSNCRWCHGAPGFSQPPVAAQMTPHPPELSEAAGSWDDAELFYIIQHGIKFAGMPAWPTQKRNEEIWPVVAFLRALPHLDAGQYLDFTQGDGVGIHAAETPIDRQVQSLCAACHGTTGSKPTNDRVPVLASQSRVYLKRSLQSFRDGNRYSGVMMPIAHRLTSQQIDKMASYFAEQPRDTSPPTDSRDEGLIERGRVLAHHGDQAAKIPSCIDCHGPGENAPSDEYPRLAGQPARYLQRQLELIAQGNRGGSDNASIMHPIANKLDKSERRALAAFYASISGSDTE</sequence>
<dbReference type="OrthoDB" id="9773456at2"/>
<evidence type="ECO:0000256" key="2">
    <source>
        <dbReference type="ARBA" id="ARBA00022617"/>
    </source>
</evidence>
<evidence type="ECO:0000256" key="6">
    <source>
        <dbReference type="PROSITE-ProRule" id="PRU00433"/>
    </source>
</evidence>
<feature type="domain" description="Cytochrome c" evidence="7">
    <location>
        <begin position="267"/>
        <end position="358"/>
    </location>
</feature>
<evidence type="ECO:0000256" key="5">
    <source>
        <dbReference type="ARBA" id="ARBA00023004"/>
    </source>
</evidence>
<evidence type="ECO:0000256" key="3">
    <source>
        <dbReference type="ARBA" id="ARBA00022723"/>
    </source>
</evidence>
<dbReference type="SUPFAM" id="SSF46626">
    <property type="entry name" value="Cytochrome c"/>
    <property type="match status" value="3"/>
</dbReference>
<feature type="domain" description="Cytochrome c" evidence="7">
    <location>
        <begin position="68"/>
        <end position="154"/>
    </location>
</feature>
<gene>
    <name evidence="8" type="primary">cc4</name>
    <name evidence="8" type="ORF">CA85_26090</name>
</gene>
<reference evidence="8 9" key="1">
    <citation type="submission" date="2019-02" db="EMBL/GenBank/DDBJ databases">
        <title>Deep-cultivation of Planctomycetes and their phenomic and genomic characterization uncovers novel biology.</title>
        <authorList>
            <person name="Wiegand S."/>
            <person name="Jogler M."/>
            <person name="Boedeker C."/>
            <person name="Pinto D."/>
            <person name="Vollmers J."/>
            <person name="Rivas-Marin E."/>
            <person name="Kohn T."/>
            <person name="Peeters S.H."/>
            <person name="Heuer A."/>
            <person name="Rast P."/>
            <person name="Oberbeckmann S."/>
            <person name="Bunk B."/>
            <person name="Jeske O."/>
            <person name="Meyerdierks A."/>
            <person name="Storesund J.E."/>
            <person name="Kallscheuer N."/>
            <person name="Luecker S."/>
            <person name="Lage O.M."/>
            <person name="Pohl T."/>
            <person name="Merkel B.J."/>
            <person name="Hornburger P."/>
            <person name="Mueller R.-W."/>
            <person name="Bruemmer F."/>
            <person name="Labrenz M."/>
            <person name="Spormann A.M."/>
            <person name="Op Den Camp H."/>
            <person name="Overmann J."/>
            <person name="Amann R."/>
            <person name="Jetten M.S.M."/>
            <person name="Mascher T."/>
            <person name="Medema M.H."/>
            <person name="Devos D.P."/>
            <person name="Kaster A.-K."/>
            <person name="Ovreas L."/>
            <person name="Rohde M."/>
            <person name="Galperin M.Y."/>
            <person name="Jogler C."/>
        </authorList>
    </citation>
    <scope>NUCLEOTIDE SEQUENCE [LARGE SCALE GENOMIC DNA]</scope>
    <source>
        <strain evidence="8 9">CA85</strain>
    </source>
</reference>
<dbReference type="Proteomes" id="UP000318053">
    <property type="component" value="Unassembled WGS sequence"/>
</dbReference>
<accession>A0A5C5XYB7</accession>
<dbReference type="GO" id="GO:0009055">
    <property type="term" value="F:electron transfer activity"/>
    <property type="evidence" value="ECO:0007669"/>
    <property type="project" value="InterPro"/>
</dbReference>
<proteinExistence type="predicted"/>
<keyword evidence="3 6" id="KW-0479">Metal-binding</keyword>
<dbReference type="EMBL" id="SJPK01000005">
    <property type="protein sequence ID" value="TWT66512.1"/>
    <property type="molecule type" value="Genomic_DNA"/>
</dbReference>
<name>A0A5C5XYB7_9BACT</name>
<dbReference type="InterPro" id="IPR009056">
    <property type="entry name" value="Cyt_c-like_dom"/>
</dbReference>
<dbReference type="Gene3D" id="1.10.760.10">
    <property type="entry name" value="Cytochrome c-like domain"/>
    <property type="match status" value="3"/>
</dbReference>